<dbReference type="AlphaFoldDB" id="A0A139AET3"/>
<sequence>MSAALEMASASVFSPFCTTTPEYSGLGSVSRRSDCGPVYNRVQSLRPQNPSVANPPSPTVALPLIHPASQNPHNLLAPGAQADLQGTMMLVNLSPSTDQFHFSKQPESGAMAQIQQLQMMHGAGAVVTPQSSSGEPPAVIPGSFESAAHVHGMVPVTLEAVQSALAQSVPTIQTVSTIQAAPLTTIASAQQLLVNLDFLQNQMATAQDSVFTGISLPAVQQIQMPSEPPTQQSLSQSQTEQFFASLAAANLQQQAVDQLAAQNASAPMSPMVAPSALPLGHFLPAPTHVRTYSYGNHQPMSAHVSAHSGTPPHPSSFGSAVSVDPSTNMGLANLFHVQIQQAHAAHTAAPHSSIVATTQAPFAPQMSTQTVSYMMLPPGTTMTQLSIPAAVHSVPMVQEILDASTLSLDNRALLSVVTEEVVAALNRPSAPTESVPLEQPTEIVSTTGMEISTHLPPLPPHMPLTVAPHKEGIESASDPDFAHAIKGPLQETESSDCVDVNLIFNAPPSSGPQENGIATSSMDPISLFAPSGSVAMAELVSAERAANASSEVDDTPDVWRPVRAVRPQCGFKTVGSNPPNALPVPSGEYAQDPLEVVVDLEEDRHPSKRQKISADVVASSSQRKVVPTTRSAVGQPKASVPPPLELGSSCFVEAFSSGVDEDDDDSTHGDGDFSDDTDYDSNGRGRKRVAKTQGGRSGGKATRMAQSTRTADVLGASVDANLSSPETSPQLGPTSRLRARRSSGSRKVKAAVSRFDVKTIVVPVSEAPEGSEIHEEGVSALVFPCPVCDKLWPKLYNLKVCMSHRSSSRSF</sequence>
<feature type="region of interest" description="Disordered" evidence="1">
    <location>
        <begin position="302"/>
        <end position="321"/>
    </location>
</feature>
<dbReference type="Proteomes" id="UP000070544">
    <property type="component" value="Unassembled WGS sequence"/>
</dbReference>
<evidence type="ECO:0000256" key="1">
    <source>
        <dbReference type="SAM" id="MobiDB-lite"/>
    </source>
</evidence>
<feature type="region of interest" description="Disordered" evidence="1">
    <location>
        <begin position="603"/>
        <end position="745"/>
    </location>
</feature>
<feature type="compositionally biased region" description="Polar residues" evidence="1">
    <location>
        <begin position="720"/>
        <end position="733"/>
    </location>
</feature>
<accession>A0A139AET3</accession>
<gene>
    <name evidence="2" type="ORF">M427DRAFT_328903</name>
</gene>
<proteinExistence type="predicted"/>
<keyword evidence="3" id="KW-1185">Reference proteome</keyword>
<reference evidence="2 3" key="1">
    <citation type="journal article" date="2015" name="Genome Biol. Evol.">
        <title>Phylogenomic analyses indicate that early fungi evolved digesting cell walls of algal ancestors of land plants.</title>
        <authorList>
            <person name="Chang Y."/>
            <person name="Wang S."/>
            <person name="Sekimoto S."/>
            <person name="Aerts A.L."/>
            <person name="Choi C."/>
            <person name="Clum A."/>
            <person name="LaButti K.M."/>
            <person name="Lindquist E.A."/>
            <person name="Yee Ngan C."/>
            <person name="Ohm R.A."/>
            <person name="Salamov A.A."/>
            <person name="Grigoriev I.V."/>
            <person name="Spatafora J.W."/>
            <person name="Berbee M.L."/>
        </authorList>
    </citation>
    <scope>NUCLEOTIDE SEQUENCE [LARGE SCALE GENOMIC DNA]</scope>
    <source>
        <strain evidence="2 3">JEL478</strain>
    </source>
</reference>
<feature type="compositionally biased region" description="Polar residues" evidence="1">
    <location>
        <begin position="618"/>
        <end position="632"/>
    </location>
</feature>
<dbReference type="EMBL" id="KQ965764">
    <property type="protein sequence ID" value="KXS15094.1"/>
    <property type="molecule type" value="Genomic_DNA"/>
</dbReference>
<evidence type="ECO:0000313" key="2">
    <source>
        <dbReference type="EMBL" id="KXS15094.1"/>
    </source>
</evidence>
<organism evidence="2 3">
    <name type="scientific">Gonapodya prolifera (strain JEL478)</name>
    <name type="common">Monoblepharis prolifera</name>
    <dbReference type="NCBI Taxonomy" id="1344416"/>
    <lineage>
        <taxon>Eukaryota</taxon>
        <taxon>Fungi</taxon>
        <taxon>Fungi incertae sedis</taxon>
        <taxon>Chytridiomycota</taxon>
        <taxon>Chytridiomycota incertae sedis</taxon>
        <taxon>Monoblepharidomycetes</taxon>
        <taxon>Monoblepharidales</taxon>
        <taxon>Gonapodyaceae</taxon>
        <taxon>Gonapodya</taxon>
    </lineage>
</organism>
<name>A0A139AET3_GONPJ</name>
<protein>
    <submittedName>
        <fullName evidence="2">Uncharacterized protein</fullName>
    </submittedName>
</protein>
<evidence type="ECO:0000313" key="3">
    <source>
        <dbReference type="Proteomes" id="UP000070544"/>
    </source>
</evidence>